<accession>A0A645C9B6</accession>
<dbReference type="InterPro" id="IPR010998">
    <property type="entry name" value="Integrase_recombinase_N"/>
</dbReference>
<reference evidence="6" key="1">
    <citation type="submission" date="2019-08" db="EMBL/GenBank/DDBJ databases">
        <authorList>
            <person name="Kucharzyk K."/>
            <person name="Murdoch R.W."/>
            <person name="Higgins S."/>
            <person name="Loffler F."/>
        </authorList>
    </citation>
    <scope>NUCLEOTIDE SEQUENCE</scope>
</reference>
<dbReference type="InterPro" id="IPR044068">
    <property type="entry name" value="CB"/>
</dbReference>
<keyword evidence="1" id="KW-0229">DNA integration</keyword>
<dbReference type="EMBL" id="VSSQ01025416">
    <property type="protein sequence ID" value="MPM73523.1"/>
    <property type="molecule type" value="Genomic_DNA"/>
</dbReference>
<feature type="domain" description="Core-binding (CB)" evidence="5">
    <location>
        <begin position="3"/>
        <end position="99"/>
    </location>
</feature>
<dbReference type="Gene3D" id="1.10.150.130">
    <property type="match status" value="1"/>
</dbReference>
<protein>
    <submittedName>
        <fullName evidence="6">Tyrosine recombinase XerD</fullName>
    </submittedName>
</protein>
<dbReference type="InterPro" id="IPR004107">
    <property type="entry name" value="Integrase_SAM-like_N"/>
</dbReference>
<sequence length="282" mass="32538">MKKTDKEWVGYWLKRYLQEYMPIARNLSRNTITSYRDALHQLLEYAATRGCSIDSLRVEEITDTLICDFLSYLESAKCCSIQTRNQRLAAIHSFAKYVATSEPQYVYWFYKLKSIPVKRNIPREINGRTVPRIMYLEKDEMKALLDAPDRKTEQGSRDYALLMFLYNTGVRASEAASLTIGNLETGSSGQVSKVTIYGKGNKTRVCPLWESTVKLLLPFIDRSKDENLFLNRYNEPITRFGIYEMVSRHAAKASLVMPSIASKNVSPHIIRQYVEFYNMGSK</sequence>
<dbReference type="Pfam" id="PF00589">
    <property type="entry name" value="Phage_integrase"/>
    <property type="match status" value="1"/>
</dbReference>
<dbReference type="AlphaFoldDB" id="A0A645C9B6"/>
<comment type="caution">
    <text evidence="6">The sequence shown here is derived from an EMBL/GenBank/DDBJ whole genome shotgun (WGS) entry which is preliminary data.</text>
</comment>
<evidence type="ECO:0000256" key="3">
    <source>
        <dbReference type="ARBA" id="ARBA00023172"/>
    </source>
</evidence>
<dbReference type="InterPro" id="IPR013762">
    <property type="entry name" value="Integrase-like_cat_sf"/>
</dbReference>
<evidence type="ECO:0000259" key="4">
    <source>
        <dbReference type="PROSITE" id="PS51898"/>
    </source>
</evidence>
<evidence type="ECO:0000256" key="1">
    <source>
        <dbReference type="ARBA" id="ARBA00022908"/>
    </source>
</evidence>
<dbReference type="GO" id="GO:0015074">
    <property type="term" value="P:DNA integration"/>
    <property type="evidence" value="ECO:0007669"/>
    <property type="project" value="UniProtKB-KW"/>
</dbReference>
<dbReference type="GO" id="GO:0003677">
    <property type="term" value="F:DNA binding"/>
    <property type="evidence" value="ECO:0007669"/>
    <property type="project" value="UniProtKB-KW"/>
</dbReference>
<dbReference type="PANTHER" id="PTHR30349:SF81">
    <property type="entry name" value="TYROSINE RECOMBINASE XERC"/>
    <property type="match status" value="1"/>
</dbReference>
<keyword evidence="3" id="KW-0233">DNA recombination</keyword>
<dbReference type="InterPro" id="IPR050090">
    <property type="entry name" value="Tyrosine_recombinase_XerCD"/>
</dbReference>
<evidence type="ECO:0000259" key="5">
    <source>
        <dbReference type="PROSITE" id="PS51900"/>
    </source>
</evidence>
<dbReference type="PANTHER" id="PTHR30349">
    <property type="entry name" value="PHAGE INTEGRASE-RELATED"/>
    <property type="match status" value="1"/>
</dbReference>
<dbReference type="Gene3D" id="1.10.443.10">
    <property type="entry name" value="Intergrase catalytic core"/>
    <property type="match status" value="1"/>
</dbReference>
<dbReference type="SUPFAM" id="SSF56349">
    <property type="entry name" value="DNA breaking-rejoining enzymes"/>
    <property type="match status" value="1"/>
</dbReference>
<keyword evidence="2" id="KW-0238">DNA-binding</keyword>
<organism evidence="6">
    <name type="scientific">bioreactor metagenome</name>
    <dbReference type="NCBI Taxonomy" id="1076179"/>
    <lineage>
        <taxon>unclassified sequences</taxon>
        <taxon>metagenomes</taxon>
        <taxon>ecological metagenomes</taxon>
    </lineage>
</organism>
<name>A0A645C9B6_9ZZZZ</name>
<evidence type="ECO:0000313" key="6">
    <source>
        <dbReference type="EMBL" id="MPM73523.1"/>
    </source>
</evidence>
<evidence type="ECO:0000256" key="2">
    <source>
        <dbReference type="ARBA" id="ARBA00023125"/>
    </source>
</evidence>
<dbReference type="Pfam" id="PF02899">
    <property type="entry name" value="Phage_int_SAM_1"/>
    <property type="match status" value="1"/>
</dbReference>
<dbReference type="GO" id="GO:0006310">
    <property type="term" value="P:DNA recombination"/>
    <property type="evidence" value="ECO:0007669"/>
    <property type="project" value="UniProtKB-KW"/>
</dbReference>
<dbReference type="InterPro" id="IPR011010">
    <property type="entry name" value="DNA_brk_join_enz"/>
</dbReference>
<dbReference type="PROSITE" id="PS51900">
    <property type="entry name" value="CB"/>
    <property type="match status" value="1"/>
</dbReference>
<dbReference type="InterPro" id="IPR002104">
    <property type="entry name" value="Integrase_catalytic"/>
</dbReference>
<proteinExistence type="predicted"/>
<gene>
    <name evidence="6" type="primary">xerD_80</name>
    <name evidence="6" type="ORF">SDC9_120505</name>
</gene>
<dbReference type="PROSITE" id="PS51898">
    <property type="entry name" value="TYR_RECOMBINASE"/>
    <property type="match status" value="1"/>
</dbReference>
<feature type="domain" description="Tyr recombinase" evidence="4">
    <location>
        <begin position="129"/>
        <end position="282"/>
    </location>
</feature>